<dbReference type="Gene3D" id="3.30.430.20">
    <property type="entry name" value="Gnk2 domain, C-X8-C-X2-C motif"/>
    <property type="match status" value="1"/>
</dbReference>
<comment type="caution">
    <text evidence="3">The sequence shown here is derived from an EMBL/GenBank/DDBJ whole genome shotgun (WGS) entry which is preliminary data.</text>
</comment>
<dbReference type="PROSITE" id="PS51473">
    <property type="entry name" value="GNK2"/>
    <property type="match status" value="1"/>
</dbReference>
<dbReference type="Proteomes" id="UP000824469">
    <property type="component" value="Unassembled WGS sequence"/>
</dbReference>
<keyword evidence="4" id="KW-1185">Reference proteome</keyword>
<dbReference type="AlphaFoldDB" id="A0AA38FFF3"/>
<protein>
    <recommendedName>
        <fullName evidence="2">Gnk2-homologous domain-containing protein</fullName>
    </recommendedName>
</protein>
<dbReference type="EMBL" id="JAHRHJ020000009">
    <property type="protein sequence ID" value="KAH9300042.1"/>
    <property type="molecule type" value="Genomic_DNA"/>
</dbReference>
<gene>
    <name evidence="3" type="ORF">KI387_011625</name>
</gene>
<comment type="function">
    <text evidence="1">Exerts antifungal activity through its carbohydrate-binding specificity.</text>
</comment>
<feature type="domain" description="Gnk2-homologous" evidence="2">
    <location>
        <begin position="1"/>
        <end position="106"/>
    </location>
</feature>
<dbReference type="OMA" id="HENVEHA"/>
<evidence type="ECO:0000259" key="2">
    <source>
        <dbReference type="PROSITE" id="PS51473"/>
    </source>
</evidence>
<reference evidence="3 4" key="1">
    <citation type="journal article" date="2021" name="Nat. Plants">
        <title>The Taxus genome provides insights into paclitaxel biosynthesis.</title>
        <authorList>
            <person name="Xiong X."/>
            <person name="Gou J."/>
            <person name="Liao Q."/>
            <person name="Li Y."/>
            <person name="Zhou Q."/>
            <person name="Bi G."/>
            <person name="Li C."/>
            <person name="Du R."/>
            <person name="Wang X."/>
            <person name="Sun T."/>
            <person name="Guo L."/>
            <person name="Liang H."/>
            <person name="Lu P."/>
            <person name="Wu Y."/>
            <person name="Zhang Z."/>
            <person name="Ro D.K."/>
            <person name="Shang Y."/>
            <person name="Huang S."/>
            <person name="Yan J."/>
        </authorList>
    </citation>
    <scope>NUCLEOTIDE SEQUENCE [LARGE SCALE GENOMIC DNA]</scope>
    <source>
        <strain evidence="3">Ta-2019</strain>
    </source>
</reference>
<dbReference type="InterPro" id="IPR038408">
    <property type="entry name" value="GNK2_sf"/>
</dbReference>
<sequence length="107" mass="11570">FPDPHFGCDSSFVERVQPFHDNVEHAINTVVSTAPESGTFHATQREEKGGVKVDVEANCASQTTRCSDCLLHVSDGLLHFCEARLVGVGRIPSNDGCSISYQASANY</sequence>
<accession>A0AA38FFF3</accession>
<dbReference type="InterPro" id="IPR002902">
    <property type="entry name" value="GNK2"/>
</dbReference>
<organism evidence="3 4">
    <name type="scientific">Taxus chinensis</name>
    <name type="common">Chinese yew</name>
    <name type="synonym">Taxus wallichiana var. chinensis</name>
    <dbReference type="NCBI Taxonomy" id="29808"/>
    <lineage>
        <taxon>Eukaryota</taxon>
        <taxon>Viridiplantae</taxon>
        <taxon>Streptophyta</taxon>
        <taxon>Embryophyta</taxon>
        <taxon>Tracheophyta</taxon>
        <taxon>Spermatophyta</taxon>
        <taxon>Pinopsida</taxon>
        <taxon>Pinidae</taxon>
        <taxon>Conifers II</taxon>
        <taxon>Cupressales</taxon>
        <taxon>Taxaceae</taxon>
        <taxon>Taxus</taxon>
    </lineage>
</organism>
<proteinExistence type="predicted"/>
<name>A0AA38FFF3_TAXCH</name>
<evidence type="ECO:0000256" key="1">
    <source>
        <dbReference type="ARBA" id="ARBA00002571"/>
    </source>
</evidence>
<evidence type="ECO:0000313" key="4">
    <source>
        <dbReference type="Proteomes" id="UP000824469"/>
    </source>
</evidence>
<evidence type="ECO:0000313" key="3">
    <source>
        <dbReference type="EMBL" id="KAH9300042.1"/>
    </source>
</evidence>
<feature type="non-terminal residue" evidence="3">
    <location>
        <position position="1"/>
    </location>
</feature>